<dbReference type="Gene3D" id="3.50.50.60">
    <property type="entry name" value="FAD/NAD(P)-binding domain"/>
    <property type="match status" value="2"/>
</dbReference>
<evidence type="ECO:0000313" key="5">
    <source>
        <dbReference type="EMBL" id="BBY28455.1"/>
    </source>
</evidence>
<dbReference type="Pfam" id="PF01494">
    <property type="entry name" value="FAD_binding_3"/>
    <property type="match status" value="1"/>
</dbReference>
<evidence type="ECO:0000256" key="1">
    <source>
        <dbReference type="ARBA" id="ARBA00001974"/>
    </source>
</evidence>
<comment type="cofactor">
    <cofactor evidence="1">
        <name>FAD</name>
        <dbReference type="ChEBI" id="CHEBI:57692"/>
    </cofactor>
</comment>
<dbReference type="PRINTS" id="PR00420">
    <property type="entry name" value="RNGMNOXGNASE"/>
</dbReference>
<evidence type="ECO:0000256" key="2">
    <source>
        <dbReference type="ARBA" id="ARBA00022630"/>
    </source>
</evidence>
<dbReference type="EMBL" id="AP022588">
    <property type="protein sequence ID" value="BBY28455.1"/>
    <property type="molecule type" value="Genomic_DNA"/>
</dbReference>
<dbReference type="InterPro" id="IPR050641">
    <property type="entry name" value="RIFMO-like"/>
</dbReference>
<dbReference type="GO" id="GO:0016709">
    <property type="term" value="F:oxidoreductase activity, acting on paired donors, with incorporation or reduction of molecular oxygen, NAD(P)H as one donor, and incorporation of one atom of oxygen"/>
    <property type="evidence" value="ECO:0007669"/>
    <property type="project" value="UniProtKB-ARBA"/>
</dbReference>
<keyword evidence="6" id="KW-1185">Reference proteome</keyword>
<dbReference type="Gene3D" id="3.40.30.120">
    <property type="match status" value="1"/>
</dbReference>
<dbReference type="InterPro" id="IPR036188">
    <property type="entry name" value="FAD/NAD-bd_sf"/>
</dbReference>
<dbReference type="PANTHER" id="PTHR43004">
    <property type="entry name" value="TRK SYSTEM POTASSIUM UPTAKE PROTEIN"/>
    <property type="match status" value="1"/>
</dbReference>
<reference evidence="5 6" key="1">
    <citation type="journal article" date="2019" name="Emerg. Microbes Infect.">
        <title>Comprehensive subspecies identification of 175 nontuberculous mycobacteria species based on 7547 genomic profiles.</title>
        <authorList>
            <person name="Matsumoto Y."/>
            <person name="Kinjo T."/>
            <person name="Motooka D."/>
            <person name="Nabeya D."/>
            <person name="Jung N."/>
            <person name="Uechi K."/>
            <person name="Horii T."/>
            <person name="Iida T."/>
            <person name="Fujita J."/>
            <person name="Nakamura S."/>
        </authorList>
    </citation>
    <scope>NUCLEOTIDE SEQUENCE [LARGE SCALE GENOMIC DNA]</scope>
    <source>
        <strain evidence="5 6">JCM 17899</strain>
    </source>
</reference>
<keyword evidence="3" id="KW-0274">FAD</keyword>
<proteinExistence type="predicted"/>
<evidence type="ECO:0000256" key="3">
    <source>
        <dbReference type="ARBA" id="ARBA00022827"/>
    </source>
</evidence>
<protein>
    <submittedName>
        <fullName evidence="5">FAD-dependent oxidoreductase</fullName>
    </submittedName>
</protein>
<evidence type="ECO:0000313" key="6">
    <source>
        <dbReference type="Proteomes" id="UP000467193"/>
    </source>
</evidence>
<dbReference type="RefSeq" id="WP_163797368.1">
    <property type="nucleotide sequence ID" value="NZ_AP022588.1"/>
</dbReference>
<dbReference type="PANTHER" id="PTHR43004:SF19">
    <property type="entry name" value="BINDING MONOOXYGENASE, PUTATIVE (JCVI)-RELATED"/>
    <property type="match status" value="1"/>
</dbReference>
<dbReference type="Proteomes" id="UP000467193">
    <property type="component" value="Chromosome"/>
</dbReference>
<keyword evidence="2" id="KW-0285">Flavoprotein</keyword>
<accession>A0A7I7QQB5</accession>
<dbReference type="GO" id="GO:0071949">
    <property type="term" value="F:FAD binding"/>
    <property type="evidence" value="ECO:0007669"/>
    <property type="project" value="InterPro"/>
</dbReference>
<dbReference type="InterPro" id="IPR002938">
    <property type="entry name" value="FAD-bd"/>
</dbReference>
<dbReference type="KEGG" id="msei:MSEDJ_25510"/>
<name>A0A7I7QQB5_9MYCO</name>
<feature type="domain" description="FAD-binding" evidence="4">
    <location>
        <begin position="4"/>
        <end position="357"/>
    </location>
</feature>
<sequence length="511" mass="54223">MTDASVVISGAGPNGLLLACELALAGVRPVVLERAPGPSDEPKANGLVGQVIRQLDMRGLYPAFSGAPTPPEPAAGWIFAGMTLDFTGLASNPMHALMISQPDVTRLLAHRAADLGVDVRWGHELLDMTPGTDGVTTRVAAGDREYRLDADWLVGADGGRSPVRKAAGIGFPGSTTPMIARIANVGLPDGVLGSDGSIDVPGFGRIPFGHNRFDDGGVILFARQPGRTMLGTIEFVDVVGHFADDLTIDELRHSLRRVLGVDVPITAPDYPGPHVLRRIAGQNTRQAERYRAGRVLLVGDAAHVHSAMGGPGLNLGMQDVFNLGWKLAAVADGRMPADLLDTYESERFPVGERVMMHSRAQLALMSPGPEVASLRTLFGELLGESEVREHMAGLLAGADVRYDMGGADHPLTGYLVPDLALDDGRRVLDLLHAGRPVLLDRTGDFGGPATDVDVVRGRLRPNGLAGMLIRPDGYVAWAADEMDDAARRGLEEASSRWCGRELSSASPARTP</sequence>
<dbReference type="SUPFAM" id="SSF51905">
    <property type="entry name" value="FAD/NAD(P)-binding domain"/>
    <property type="match status" value="1"/>
</dbReference>
<organism evidence="5 6">
    <name type="scientific">Mycolicibacterium sediminis</name>
    <dbReference type="NCBI Taxonomy" id="1286180"/>
    <lineage>
        <taxon>Bacteria</taxon>
        <taxon>Bacillati</taxon>
        <taxon>Actinomycetota</taxon>
        <taxon>Actinomycetes</taxon>
        <taxon>Mycobacteriales</taxon>
        <taxon>Mycobacteriaceae</taxon>
        <taxon>Mycolicibacterium</taxon>
    </lineage>
</organism>
<evidence type="ECO:0000259" key="4">
    <source>
        <dbReference type="Pfam" id="PF01494"/>
    </source>
</evidence>
<dbReference type="Pfam" id="PF21274">
    <property type="entry name" value="Rng_hyd_C"/>
    <property type="match status" value="1"/>
</dbReference>
<gene>
    <name evidence="5" type="ORF">MSEDJ_25510</name>
</gene>
<dbReference type="AlphaFoldDB" id="A0A7I7QQB5"/>